<gene>
    <name evidence="2" type="ORF">GPM918_LOCUS8913</name>
    <name evidence="1" type="ORF">OVA965_LOCUS5647</name>
    <name evidence="4" type="ORF">SRO942_LOCUS8914</name>
    <name evidence="3" type="ORF">TMI583_LOCUS5644</name>
</gene>
<organism evidence="2 5">
    <name type="scientific">Didymodactylos carnosus</name>
    <dbReference type="NCBI Taxonomy" id="1234261"/>
    <lineage>
        <taxon>Eukaryota</taxon>
        <taxon>Metazoa</taxon>
        <taxon>Spiralia</taxon>
        <taxon>Gnathifera</taxon>
        <taxon>Rotifera</taxon>
        <taxon>Eurotatoria</taxon>
        <taxon>Bdelloidea</taxon>
        <taxon>Philodinida</taxon>
        <taxon>Philodinidae</taxon>
        <taxon>Didymodactylos</taxon>
    </lineage>
</organism>
<dbReference type="EMBL" id="CAJOBC010001607">
    <property type="protein sequence ID" value="CAF3688096.1"/>
    <property type="molecule type" value="Genomic_DNA"/>
</dbReference>
<dbReference type="EMBL" id="CAJOBA010001612">
    <property type="protein sequence ID" value="CAF3605292.1"/>
    <property type="molecule type" value="Genomic_DNA"/>
</dbReference>
<dbReference type="Proteomes" id="UP000682733">
    <property type="component" value="Unassembled WGS sequence"/>
</dbReference>
<evidence type="ECO:0000313" key="4">
    <source>
        <dbReference type="EMBL" id="CAF3688096.1"/>
    </source>
</evidence>
<reference evidence="2" key="1">
    <citation type="submission" date="2021-02" db="EMBL/GenBank/DDBJ databases">
        <authorList>
            <person name="Nowell W R."/>
        </authorList>
    </citation>
    <scope>NUCLEOTIDE SEQUENCE</scope>
</reference>
<keyword evidence="5" id="KW-1185">Reference proteome</keyword>
<sequence length="162" mass="19019">MAKNINLYSKAEYSYNSPHQNNYVVTTSNRIKNYPPTNNTAYHHKKQVQTYTVQGHPNYHQNHSSLYRLYGTNSTSIQTTARPQSVLSTHQRHQTYKVNPISTLTLNRICTKCRREPAITTSRIKMKDNYFTNLCENCNEGLNYYRERPVVSDKDNDRVWKP</sequence>
<protein>
    <submittedName>
        <fullName evidence="2">Uncharacterized protein</fullName>
    </submittedName>
</protein>
<proteinExistence type="predicted"/>
<accession>A0A814A2C7</accession>
<dbReference type="Proteomes" id="UP000663829">
    <property type="component" value="Unassembled WGS sequence"/>
</dbReference>
<dbReference type="EMBL" id="CAJNOQ010001607">
    <property type="protein sequence ID" value="CAF0906392.1"/>
    <property type="molecule type" value="Genomic_DNA"/>
</dbReference>
<evidence type="ECO:0000313" key="5">
    <source>
        <dbReference type="Proteomes" id="UP000663829"/>
    </source>
</evidence>
<comment type="caution">
    <text evidence="2">The sequence shown here is derived from an EMBL/GenBank/DDBJ whole genome shotgun (WGS) entry which is preliminary data.</text>
</comment>
<evidence type="ECO:0000313" key="3">
    <source>
        <dbReference type="EMBL" id="CAF3605292.1"/>
    </source>
</evidence>
<evidence type="ECO:0000313" key="1">
    <source>
        <dbReference type="EMBL" id="CAF0821016.1"/>
    </source>
</evidence>
<name>A0A814A2C7_9BILA</name>
<evidence type="ECO:0000313" key="2">
    <source>
        <dbReference type="EMBL" id="CAF0906392.1"/>
    </source>
</evidence>
<dbReference type="Proteomes" id="UP000677228">
    <property type="component" value="Unassembled WGS sequence"/>
</dbReference>
<dbReference type="Proteomes" id="UP000681722">
    <property type="component" value="Unassembled WGS sequence"/>
</dbReference>
<dbReference type="AlphaFoldDB" id="A0A814A2C7"/>
<dbReference type="EMBL" id="CAJNOK010001612">
    <property type="protein sequence ID" value="CAF0821016.1"/>
    <property type="molecule type" value="Genomic_DNA"/>
</dbReference>